<dbReference type="PANTHER" id="PTHR43394:SF1">
    <property type="entry name" value="ATP-BINDING CASSETTE SUB-FAMILY B MEMBER 10, MITOCHONDRIAL"/>
    <property type="match status" value="1"/>
</dbReference>
<evidence type="ECO:0000259" key="6">
    <source>
        <dbReference type="PROSITE" id="PS50929"/>
    </source>
</evidence>
<dbReference type="GO" id="GO:0016020">
    <property type="term" value="C:membrane"/>
    <property type="evidence" value="ECO:0007669"/>
    <property type="project" value="UniProtKB-SubCell"/>
</dbReference>
<feature type="transmembrane region" description="Helical" evidence="5">
    <location>
        <begin position="28"/>
        <end position="51"/>
    </location>
</feature>
<evidence type="ECO:0000313" key="7">
    <source>
        <dbReference type="EMBL" id="EYC07343.1"/>
    </source>
</evidence>
<evidence type="ECO:0000256" key="1">
    <source>
        <dbReference type="ARBA" id="ARBA00004141"/>
    </source>
</evidence>
<dbReference type="Gene3D" id="1.20.1560.10">
    <property type="entry name" value="ABC transporter type 1, transmembrane domain"/>
    <property type="match status" value="1"/>
</dbReference>
<name>A0A016TYB0_9BILA</name>
<evidence type="ECO:0000256" key="2">
    <source>
        <dbReference type="ARBA" id="ARBA00022692"/>
    </source>
</evidence>
<dbReference type="InterPro" id="IPR011527">
    <property type="entry name" value="ABC1_TM_dom"/>
</dbReference>
<keyword evidence="2 5" id="KW-0812">Transmembrane</keyword>
<evidence type="ECO:0000313" key="8">
    <source>
        <dbReference type="Proteomes" id="UP000024635"/>
    </source>
</evidence>
<proteinExistence type="predicted"/>
<feature type="transmembrane region" description="Helical" evidence="5">
    <location>
        <begin position="63"/>
        <end position="81"/>
    </location>
</feature>
<feature type="transmembrane region" description="Helical" evidence="5">
    <location>
        <begin position="87"/>
        <end position="111"/>
    </location>
</feature>
<dbReference type="Pfam" id="PF00664">
    <property type="entry name" value="ABC_membrane"/>
    <property type="match status" value="1"/>
</dbReference>
<dbReference type="PROSITE" id="PS50929">
    <property type="entry name" value="ABC_TM1F"/>
    <property type="match status" value="1"/>
</dbReference>
<dbReference type="InterPro" id="IPR039421">
    <property type="entry name" value="Type_1_exporter"/>
</dbReference>
<feature type="transmembrane region" description="Helical" evidence="5">
    <location>
        <begin position="298"/>
        <end position="318"/>
    </location>
</feature>
<dbReference type="Proteomes" id="UP000024635">
    <property type="component" value="Unassembled WGS sequence"/>
</dbReference>
<comment type="caution">
    <text evidence="7">The sequence shown here is derived from an EMBL/GenBank/DDBJ whole genome shotgun (WGS) entry which is preliminary data.</text>
</comment>
<accession>A0A016TYB0</accession>
<reference evidence="8" key="1">
    <citation type="journal article" date="2015" name="Nat. Genet.">
        <title>The genome and transcriptome of the zoonotic hookworm Ancylostoma ceylanicum identify infection-specific gene families.</title>
        <authorList>
            <person name="Schwarz E.M."/>
            <person name="Hu Y."/>
            <person name="Antoshechkin I."/>
            <person name="Miller M.M."/>
            <person name="Sternberg P.W."/>
            <person name="Aroian R.V."/>
        </authorList>
    </citation>
    <scope>NUCLEOTIDE SEQUENCE</scope>
    <source>
        <strain evidence="8">HY135</strain>
    </source>
</reference>
<organism evidence="7 8">
    <name type="scientific">Ancylostoma ceylanicum</name>
    <dbReference type="NCBI Taxonomy" id="53326"/>
    <lineage>
        <taxon>Eukaryota</taxon>
        <taxon>Metazoa</taxon>
        <taxon>Ecdysozoa</taxon>
        <taxon>Nematoda</taxon>
        <taxon>Chromadorea</taxon>
        <taxon>Rhabditida</taxon>
        <taxon>Rhabditina</taxon>
        <taxon>Rhabditomorpha</taxon>
        <taxon>Strongyloidea</taxon>
        <taxon>Ancylostomatidae</taxon>
        <taxon>Ancylostomatinae</taxon>
        <taxon>Ancylostoma</taxon>
    </lineage>
</organism>
<evidence type="ECO:0000256" key="5">
    <source>
        <dbReference type="SAM" id="Phobius"/>
    </source>
</evidence>
<protein>
    <recommendedName>
        <fullName evidence="6">ABC transmembrane type-1 domain-containing protein</fullName>
    </recommendedName>
</protein>
<dbReference type="EMBL" id="JARK01001407">
    <property type="protein sequence ID" value="EYC07343.1"/>
    <property type="molecule type" value="Genomic_DNA"/>
</dbReference>
<dbReference type="GO" id="GO:0015421">
    <property type="term" value="F:ABC-type oligopeptide transporter activity"/>
    <property type="evidence" value="ECO:0007669"/>
    <property type="project" value="TreeGrafter"/>
</dbReference>
<feature type="transmembrane region" description="Helical" evidence="5">
    <location>
        <begin position="453"/>
        <end position="477"/>
    </location>
</feature>
<dbReference type="GO" id="GO:0005524">
    <property type="term" value="F:ATP binding"/>
    <property type="evidence" value="ECO:0007669"/>
    <property type="project" value="InterPro"/>
</dbReference>
<dbReference type="PANTHER" id="PTHR43394">
    <property type="entry name" value="ATP-DEPENDENT PERMEASE MDL1, MITOCHONDRIAL"/>
    <property type="match status" value="1"/>
</dbReference>
<dbReference type="InterPro" id="IPR036640">
    <property type="entry name" value="ABC1_TM_sf"/>
</dbReference>
<dbReference type="STRING" id="53326.A0A016TYB0"/>
<dbReference type="AlphaFoldDB" id="A0A016TYB0"/>
<comment type="subcellular location">
    <subcellularLocation>
        <location evidence="1">Membrane</location>
        <topology evidence="1">Multi-pass membrane protein</topology>
    </subcellularLocation>
</comment>
<keyword evidence="8" id="KW-1185">Reference proteome</keyword>
<dbReference type="SUPFAM" id="SSF90123">
    <property type="entry name" value="ABC transporter transmembrane region"/>
    <property type="match status" value="1"/>
</dbReference>
<evidence type="ECO:0000256" key="3">
    <source>
        <dbReference type="ARBA" id="ARBA00022989"/>
    </source>
</evidence>
<gene>
    <name evidence="7" type="primary">Acey_s0071.g606</name>
    <name evidence="7" type="ORF">Y032_0071g606</name>
</gene>
<sequence length="480" mass="53953">MSPIALDVLLTSIFSSFYHPEGEWSASYSIFTSGIDLVLLAFLRSLVLLAIASENPKIVKSSWLFWLTAVFSYLFTFIKVLCLAEDMAILSRIGVILSIMWSLTATAFMAYEVYKFMASHKDTVETKGEEETDKGASPDVEYNPLVRCNDHQPVRTLPQRVESPVGSTSVSSILIVPCLGQRRELANVLTSYLSADALIPALYADAVASAVDGKGYYDVLFAISYYFGVNFMADVFGNLSYICLDHAKVSVDYQMRLDLFKSLVNKDVAFFDANPSGELTSQVMYDCKAVSHAVSHDLVAIFQNVFFILTSLVFTFHWSWRMTLLAIVTKPLLLIFTEVSRSVIEKHYEPMQTEREKTYQVVSDVLSTMKTVRSFACERYEIKRFARGVDKRLQFQRKISGITILNNLACNVTFGVDHVALLLYGGHLILSGNPSLICLFEKKSRHNLTSYESLCLTALEIGIVFIVFGQRFGYIAFFQT</sequence>
<feature type="domain" description="ABC transmembrane type-1" evidence="6">
    <location>
        <begin position="195"/>
        <end position="433"/>
    </location>
</feature>
<keyword evidence="4 5" id="KW-0472">Membrane</keyword>
<keyword evidence="3 5" id="KW-1133">Transmembrane helix</keyword>
<evidence type="ECO:0000256" key="4">
    <source>
        <dbReference type="ARBA" id="ARBA00023136"/>
    </source>
</evidence>
<dbReference type="OrthoDB" id="1919663at2759"/>